<dbReference type="AlphaFoldDB" id="A0A1I0CWJ6"/>
<keyword evidence="6" id="KW-1185">Reference proteome</keyword>
<sequence length="504" mass="58637">MKNNKKSKHRLKRAFGYARRSPRKQLEDTSIEKQTEEIIKYCERNGIELVDIYTDDLKSAKSFDGRDAFKEMYNRTISKKENIDYIIVLKQDRISRDTLDTLYIMKRLNSLDKHLISIADNINTEDPKAEILVHIMSLVAQLEREFIAFRTNSGMEKKAEDGYFLGGKVFGYKTKDKELIIDPDEAKIVKYIFEKYAFNKWGYKKIASKLNIQGVQTKYNNEWTINSVKTILQNQIYIGNTKWREEYKKGQHSPIIEMSLWNKVKEVMQSRTYTPKKVHPGSYPLSGLLKCPQCGSSMVQGNSSQKYKYYQCSKNKNSGKKACSSNLIKKEYAEEFVQDKLITFLNEKNLSPIIYDVTKSNLSYELEPLEKEANNIKGKIQKHEEKLLTTIDLMSDTTLNLGGDLLKEKIVTHQEDINREKSKLESISKQLELKQSEHIKDIINFSVSNFKDFYLALSDTEKKKLVHSIIKEVHVTKGNKTQDRKIKSIIYNFDLNDLNKLVSE</sequence>
<dbReference type="Pfam" id="PF13408">
    <property type="entry name" value="Zn_ribbon_recom"/>
    <property type="match status" value="1"/>
</dbReference>
<dbReference type="OrthoDB" id="9797501at2"/>
<dbReference type="InterPro" id="IPR050639">
    <property type="entry name" value="SSR_resolvase"/>
</dbReference>
<dbReference type="Proteomes" id="UP000198618">
    <property type="component" value="Unassembled WGS sequence"/>
</dbReference>
<dbReference type="InterPro" id="IPR011109">
    <property type="entry name" value="DNA_bind_recombinase_dom"/>
</dbReference>
<dbReference type="Gene3D" id="3.40.50.1390">
    <property type="entry name" value="Resolvase, N-terminal catalytic domain"/>
    <property type="match status" value="1"/>
</dbReference>
<proteinExistence type="predicted"/>
<evidence type="ECO:0000259" key="3">
    <source>
        <dbReference type="PROSITE" id="PS51736"/>
    </source>
</evidence>
<accession>A0A1I0CWJ6</accession>
<dbReference type="SUPFAM" id="SSF53041">
    <property type="entry name" value="Resolvase-like"/>
    <property type="match status" value="1"/>
</dbReference>
<dbReference type="PANTHER" id="PTHR30461:SF23">
    <property type="entry name" value="DNA RECOMBINASE-RELATED"/>
    <property type="match status" value="1"/>
</dbReference>
<evidence type="ECO:0000259" key="4">
    <source>
        <dbReference type="PROSITE" id="PS51737"/>
    </source>
</evidence>
<dbReference type="SMART" id="SM00857">
    <property type="entry name" value="Resolvase"/>
    <property type="match status" value="1"/>
</dbReference>
<protein>
    <submittedName>
        <fullName evidence="5">Site-specific DNA recombinase</fullName>
    </submittedName>
</protein>
<dbReference type="RefSeq" id="WP_090869229.1">
    <property type="nucleotide sequence ID" value="NZ_FOHE01000007.1"/>
</dbReference>
<evidence type="ECO:0000256" key="2">
    <source>
        <dbReference type="SAM" id="MobiDB-lite"/>
    </source>
</evidence>
<keyword evidence="1" id="KW-0175">Coiled coil</keyword>
<feature type="coiled-coil region" evidence="1">
    <location>
        <begin position="410"/>
        <end position="437"/>
    </location>
</feature>
<dbReference type="CDD" id="cd00338">
    <property type="entry name" value="Ser_Recombinase"/>
    <property type="match status" value="1"/>
</dbReference>
<reference evidence="5 6" key="1">
    <citation type="submission" date="2016-10" db="EMBL/GenBank/DDBJ databases">
        <authorList>
            <person name="de Groot N.N."/>
        </authorList>
    </citation>
    <scope>NUCLEOTIDE SEQUENCE [LARGE SCALE GENOMIC DNA]</scope>
    <source>
        <strain evidence="5 6">IBRC-M 10780</strain>
    </source>
</reference>
<dbReference type="GO" id="GO:0000150">
    <property type="term" value="F:DNA strand exchange activity"/>
    <property type="evidence" value="ECO:0007669"/>
    <property type="project" value="InterPro"/>
</dbReference>
<dbReference type="EMBL" id="FOHE01000007">
    <property type="protein sequence ID" value="SET23945.1"/>
    <property type="molecule type" value="Genomic_DNA"/>
</dbReference>
<dbReference type="InterPro" id="IPR038109">
    <property type="entry name" value="DNA_bind_recomb_sf"/>
</dbReference>
<dbReference type="InterPro" id="IPR025827">
    <property type="entry name" value="Zn_ribbon_recom_dom"/>
</dbReference>
<dbReference type="Pfam" id="PF07508">
    <property type="entry name" value="Recombinase"/>
    <property type="match status" value="1"/>
</dbReference>
<dbReference type="Gene3D" id="3.90.1750.20">
    <property type="entry name" value="Putative Large Serine Recombinase, Chain B, Domain 2"/>
    <property type="match status" value="1"/>
</dbReference>
<dbReference type="PROSITE" id="PS51736">
    <property type="entry name" value="RECOMBINASES_3"/>
    <property type="match status" value="1"/>
</dbReference>
<dbReference type="InterPro" id="IPR036162">
    <property type="entry name" value="Resolvase-like_N_sf"/>
</dbReference>
<dbReference type="STRING" id="930131.SAMN05216389_107110"/>
<gene>
    <name evidence="5" type="ORF">SAMN05216389_107110</name>
</gene>
<organism evidence="5 6">
    <name type="scientific">Oceanobacillus limi</name>
    <dbReference type="NCBI Taxonomy" id="930131"/>
    <lineage>
        <taxon>Bacteria</taxon>
        <taxon>Bacillati</taxon>
        <taxon>Bacillota</taxon>
        <taxon>Bacilli</taxon>
        <taxon>Bacillales</taxon>
        <taxon>Bacillaceae</taxon>
        <taxon>Oceanobacillus</taxon>
    </lineage>
</organism>
<feature type="region of interest" description="Disordered" evidence="2">
    <location>
        <begin position="1"/>
        <end position="29"/>
    </location>
</feature>
<feature type="domain" description="Recombinase" evidence="4">
    <location>
        <begin position="169"/>
        <end position="274"/>
    </location>
</feature>
<evidence type="ECO:0000313" key="5">
    <source>
        <dbReference type="EMBL" id="SET23945.1"/>
    </source>
</evidence>
<feature type="domain" description="Resolvase/invertase-type recombinase catalytic" evidence="3">
    <location>
        <begin position="13"/>
        <end position="162"/>
    </location>
</feature>
<name>A0A1I0CWJ6_9BACI</name>
<evidence type="ECO:0000256" key="1">
    <source>
        <dbReference type="SAM" id="Coils"/>
    </source>
</evidence>
<dbReference type="PANTHER" id="PTHR30461">
    <property type="entry name" value="DNA-INVERTASE FROM LAMBDOID PROPHAGE"/>
    <property type="match status" value="1"/>
</dbReference>
<dbReference type="GO" id="GO:0003677">
    <property type="term" value="F:DNA binding"/>
    <property type="evidence" value="ECO:0007669"/>
    <property type="project" value="InterPro"/>
</dbReference>
<dbReference type="PROSITE" id="PS51737">
    <property type="entry name" value="RECOMBINASE_DNA_BIND"/>
    <property type="match status" value="1"/>
</dbReference>
<dbReference type="InterPro" id="IPR006119">
    <property type="entry name" value="Resolv_N"/>
</dbReference>
<dbReference type="Pfam" id="PF00239">
    <property type="entry name" value="Resolvase"/>
    <property type="match status" value="1"/>
</dbReference>
<feature type="compositionally biased region" description="Basic residues" evidence="2">
    <location>
        <begin position="1"/>
        <end position="13"/>
    </location>
</feature>
<evidence type="ECO:0000313" key="6">
    <source>
        <dbReference type="Proteomes" id="UP000198618"/>
    </source>
</evidence>